<dbReference type="SUPFAM" id="SSF54427">
    <property type="entry name" value="NTF2-like"/>
    <property type="match status" value="1"/>
</dbReference>
<name>A0A1W7D0K1_9ACTN</name>
<keyword evidence="4" id="KW-1185">Reference proteome</keyword>
<accession>A0A1W7D0K1</accession>
<evidence type="ECO:0000256" key="1">
    <source>
        <dbReference type="SAM" id="MobiDB-lite"/>
    </source>
</evidence>
<dbReference type="Pfam" id="PF12680">
    <property type="entry name" value="SnoaL_2"/>
    <property type="match status" value="1"/>
</dbReference>
<evidence type="ECO:0000313" key="3">
    <source>
        <dbReference type="EMBL" id="ARQ70588.1"/>
    </source>
</evidence>
<feature type="region of interest" description="Disordered" evidence="1">
    <location>
        <begin position="1"/>
        <end position="25"/>
    </location>
</feature>
<dbReference type="InterPro" id="IPR032710">
    <property type="entry name" value="NTF2-like_dom_sf"/>
</dbReference>
<protein>
    <recommendedName>
        <fullName evidence="2">SnoaL-like domain-containing protein</fullName>
    </recommendedName>
</protein>
<dbReference type="EMBL" id="CP021121">
    <property type="protein sequence ID" value="ARQ70588.1"/>
    <property type="molecule type" value="Genomic_DNA"/>
</dbReference>
<evidence type="ECO:0000259" key="2">
    <source>
        <dbReference type="Pfam" id="PF12680"/>
    </source>
</evidence>
<dbReference type="AlphaFoldDB" id="A0A1W7D0K1"/>
<reference evidence="3 4" key="1">
    <citation type="submission" date="2017-05" db="EMBL/GenBank/DDBJ databases">
        <title>Complete genome sequence of Streptomyces sp. SCSIO 03032 revealed the diverse biosynthetic pathways for its bioactive secondary metabolites.</title>
        <authorList>
            <person name="Ma L."/>
            <person name="Zhu Y."/>
            <person name="Zhang W."/>
            <person name="Zhang G."/>
            <person name="Tian X."/>
            <person name="Zhang S."/>
            <person name="Zhang C."/>
        </authorList>
    </citation>
    <scope>NUCLEOTIDE SEQUENCE [LARGE SCALE GENOMIC DNA]</scope>
    <source>
        <strain evidence="3 4">SCSIO 03032</strain>
    </source>
</reference>
<gene>
    <name evidence="3" type="ORF">CAG99_18610</name>
</gene>
<organism evidence="3 4">
    <name type="scientific">Streptomyces marincola</name>
    <dbReference type="NCBI Taxonomy" id="2878388"/>
    <lineage>
        <taxon>Bacteria</taxon>
        <taxon>Bacillati</taxon>
        <taxon>Actinomycetota</taxon>
        <taxon>Actinomycetes</taxon>
        <taxon>Kitasatosporales</taxon>
        <taxon>Streptomycetaceae</taxon>
        <taxon>Streptomyces</taxon>
    </lineage>
</organism>
<proteinExistence type="predicted"/>
<feature type="domain" description="SnoaL-like" evidence="2">
    <location>
        <begin position="59"/>
        <end position="166"/>
    </location>
</feature>
<dbReference type="Proteomes" id="UP000194218">
    <property type="component" value="Chromosome"/>
</dbReference>
<dbReference type="Gene3D" id="3.10.450.50">
    <property type="match status" value="1"/>
</dbReference>
<sequence length="187" mass="21466">MRARSPGIVDARRRPPVQWRHSSERSTTVTDELSLPFLGTESTTLSASARRERNVVSLRSYFRLLQERDIESWIELWADDCTVVAPYADGRIPQLLNGRADVYAFYREEADGYARLSFPGTDIMPTQDPDRVVVHWYPRGELTDGTQYQNENIGIFEFDAHGRIRRFTEFFNPLGLTGRPDPAVDGR</sequence>
<evidence type="ECO:0000313" key="4">
    <source>
        <dbReference type="Proteomes" id="UP000194218"/>
    </source>
</evidence>
<dbReference type="KEGG" id="smao:CAG99_18610"/>
<dbReference type="InterPro" id="IPR037401">
    <property type="entry name" value="SnoaL-like"/>
</dbReference>